<evidence type="ECO:0000313" key="6">
    <source>
        <dbReference type="EMBL" id="KAF7366489.1"/>
    </source>
</evidence>
<dbReference type="GO" id="GO:0017070">
    <property type="term" value="F:U6 snRNA binding"/>
    <property type="evidence" value="ECO:0007669"/>
    <property type="project" value="TreeGrafter"/>
</dbReference>
<protein>
    <submittedName>
        <fullName evidence="6">WD-REPEATS-REGION domain-containing protein</fullName>
    </submittedName>
</protein>
<evidence type="ECO:0000256" key="1">
    <source>
        <dbReference type="ARBA" id="ARBA00022574"/>
    </source>
</evidence>
<dbReference type="InterPro" id="IPR001680">
    <property type="entry name" value="WD40_rpt"/>
</dbReference>
<feature type="repeat" description="WD" evidence="3">
    <location>
        <begin position="932"/>
        <end position="973"/>
    </location>
</feature>
<dbReference type="CDD" id="cd00200">
    <property type="entry name" value="WD40"/>
    <property type="match status" value="2"/>
</dbReference>
<dbReference type="Pfam" id="PF23414">
    <property type="entry name" value="Beta-prop_EML_2"/>
    <property type="match status" value="2"/>
</dbReference>
<feature type="repeat" description="WD" evidence="3">
    <location>
        <begin position="717"/>
        <end position="758"/>
    </location>
</feature>
<dbReference type="InterPro" id="IPR007111">
    <property type="entry name" value="NACHT_NTPase"/>
</dbReference>
<evidence type="ECO:0000313" key="7">
    <source>
        <dbReference type="Proteomes" id="UP000623467"/>
    </source>
</evidence>
<dbReference type="Pfam" id="PF24883">
    <property type="entry name" value="NPHP3_N"/>
    <property type="match status" value="1"/>
</dbReference>
<feature type="region of interest" description="Disordered" evidence="4">
    <location>
        <begin position="1"/>
        <end position="31"/>
    </location>
</feature>
<dbReference type="PROSITE" id="PS00678">
    <property type="entry name" value="WD_REPEATS_1"/>
    <property type="match status" value="14"/>
</dbReference>
<dbReference type="GO" id="GO:0030621">
    <property type="term" value="F:U4 snRNA binding"/>
    <property type="evidence" value="ECO:0007669"/>
    <property type="project" value="TreeGrafter"/>
</dbReference>
<dbReference type="InterPro" id="IPR015943">
    <property type="entry name" value="WD40/YVTN_repeat-like_dom_sf"/>
</dbReference>
<dbReference type="SUPFAM" id="SSF52540">
    <property type="entry name" value="P-loop containing nucleoside triphosphate hydrolases"/>
    <property type="match status" value="1"/>
</dbReference>
<keyword evidence="7" id="KW-1185">Reference proteome</keyword>
<sequence>MSASRFTLKDSEEDRLHKNSRAVPDLSRQASATSSPKFCLNQLTGNWNLQGRNLVDPQRKTSTGTSLVRLVASRQINNALIAGSRTGGIGGRGGFGGKAGGSGGRGEGPVFIGGQQIFHSSTAIANSLKDLGLKYVSARHNAAETTVQKCLKGTRVKIIQDIIEQLTRPPSLSVRLVLCSGPAGSGKSTIAKTVAAQLEEETKLLAASFFFSRDYTERKEIKYIPSTLAHQLADYNLKFQALLVKLLKDDCSRLIYADPKEQFQKMVVQLLAQMPPSKTPWVICLDALDECGKDHGKILLRWLSEAIPDIPVHIRFFVTGRPEVQDYLRSSRLSFFCKYISTEDIGLETVKQDIHLYVTQSLQDIWNMSPGGWKVNEQDVNKITSQADRLFIVAATAVRYVCTRAELGVHPQKSIDNLLKGNTHLKSLHDIYFQIIEEAIGIHVDSDAFEHIGKVLAAIVNLVEPQDIKTLADLLEINIEELQWTLIRLSAVLSVPDHGNVGVIKIRHLSFREFLTEGIGEKQPRLLCGTEAQQHHLALNTFRVLQKELEFNICHLPTSHLRNIDIPNLEEHKQRYIQSHLAYSSRFWATHLAASHYSIELAQIARSFVMDYFLFWLEVLSLIGAVGTAADSLSKFIRWASEDPTMAETIEFIRDGKRFITFFRDPIVQSAPHIYLSALALAPEQSQIVEHFRPWFPNLLFAGIGQMDLWSATILVLEMHTRPVSSVAFSPDGKWIVSGSWDHTLCVWDAESGEMVTGPINGHTDEVNSVAFSPNGKQIVSGSSDNTMYVWDAESGEMITGPINGHTGSVRSVAFSPDGKQIVSGSSDNTVCVWDTENGELVVGPFSGHTGWVHSVAFSPDGKQIVSGSGDNTICVWDAESGEMVGSPFKGHTDHVCSVGFSPDGKQIVSSSDDHTVRIWDVDNREVAAGLFKGHTDCVYSVAFSPDGKWIVSGSRDHTVCVWDTKSSEVVAGPFNGHTEAVISVAFSPDCKWIVSGSFDKTVRMWDSETGKVVADIFDGHTNQVYSVAFSPDGKQIVSGSADNTALVWDAESGEVVCGPFKGHTEWVLSVAFSPDGKRIVSGSRDNTVCVWDAETGKVVAGPFKGHTNYVYSVAFSPDGKWIVSGSWDCTVRIWDVESGETVTGPMDGHTKHVYSVAFSPDGKWIVSGSYDCTVRVWDAESGKTVTGPMDGHTDWVYSVAFSPDGKQIVSGSKDNTVCVWDVESGEAVAGPFNGHTDEVNSVAFSPDGKWIVSGSDDNTVQLWDAKSGEAVCGPFRGHTSGVYSVAFSPDGKQIVSGSDDYTVCVWDVESREVVPSRTVSRKNHSTCSWFSSLEHTQPADSPLDWKVTQGWLTCRPSELLIWLPAPLRNGLWSPHNTLVIGREQTTLNFDKFVHGTEWTKCYHKNAKS</sequence>
<dbReference type="Proteomes" id="UP000623467">
    <property type="component" value="Unassembled WGS sequence"/>
</dbReference>
<evidence type="ECO:0000256" key="2">
    <source>
        <dbReference type="ARBA" id="ARBA00022737"/>
    </source>
</evidence>
<feature type="repeat" description="WD" evidence="3">
    <location>
        <begin position="1104"/>
        <end position="1145"/>
    </location>
</feature>
<keyword evidence="2" id="KW-0677">Repeat</keyword>
<feature type="repeat" description="WD" evidence="3">
    <location>
        <begin position="975"/>
        <end position="1016"/>
    </location>
</feature>
<dbReference type="SUPFAM" id="SSF50978">
    <property type="entry name" value="WD40 repeat-like"/>
    <property type="match status" value="1"/>
</dbReference>
<dbReference type="InterPro" id="IPR027417">
    <property type="entry name" value="P-loop_NTPase"/>
</dbReference>
<dbReference type="InterPro" id="IPR055442">
    <property type="entry name" value="Beta-prop_EML-like_2nd"/>
</dbReference>
<dbReference type="Pfam" id="PF00400">
    <property type="entry name" value="WD40"/>
    <property type="match status" value="6"/>
</dbReference>
<evidence type="ECO:0000256" key="3">
    <source>
        <dbReference type="PROSITE-ProRule" id="PRU00221"/>
    </source>
</evidence>
<feature type="repeat" description="WD" evidence="3">
    <location>
        <begin position="803"/>
        <end position="844"/>
    </location>
</feature>
<feature type="domain" description="NACHT" evidence="5">
    <location>
        <begin position="175"/>
        <end position="322"/>
    </location>
</feature>
<dbReference type="PROSITE" id="PS50837">
    <property type="entry name" value="NACHT"/>
    <property type="match status" value="1"/>
</dbReference>
<keyword evidence="1 3" id="KW-0853">WD repeat</keyword>
<dbReference type="SUPFAM" id="SSF50998">
    <property type="entry name" value="Quinoprotein alcohol dehydrogenase-like"/>
    <property type="match status" value="1"/>
</dbReference>
<feature type="repeat" description="WD" evidence="3">
    <location>
        <begin position="1018"/>
        <end position="1059"/>
    </location>
</feature>
<dbReference type="GO" id="GO:0000398">
    <property type="term" value="P:mRNA splicing, via spliceosome"/>
    <property type="evidence" value="ECO:0007669"/>
    <property type="project" value="TreeGrafter"/>
</dbReference>
<evidence type="ECO:0000259" key="5">
    <source>
        <dbReference type="PROSITE" id="PS50837"/>
    </source>
</evidence>
<feature type="repeat" description="WD" evidence="3">
    <location>
        <begin position="846"/>
        <end position="887"/>
    </location>
</feature>
<proteinExistence type="predicted"/>
<dbReference type="InterPro" id="IPR020472">
    <property type="entry name" value="WD40_PAC1"/>
</dbReference>
<feature type="repeat" description="WD" evidence="3">
    <location>
        <begin position="1061"/>
        <end position="1102"/>
    </location>
</feature>
<comment type="caution">
    <text evidence="6">The sequence shown here is derived from an EMBL/GenBank/DDBJ whole genome shotgun (WGS) entry which is preliminary data.</text>
</comment>
<evidence type="ECO:0000256" key="4">
    <source>
        <dbReference type="SAM" id="MobiDB-lite"/>
    </source>
</evidence>
<organism evidence="6 7">
    <name type="scientific">Mycena sanguinolenta</name>
    <dbReference type="NCBI Taxonomy" id="230812"/>
    <lineage>
        <taxon>Eukaryota</taxon>
        <taxon>Fungi</taxon>
        <taxon>Dikarya</taxon>
        <taxon>Basidiomycota</taxon>
        <taxon>Agaricomycotina</taxon>
        <taxon>Agaricomycetes</taxon>
        <taxon>Agaricomycetidae</taxon>
        <taxon>Agaricales</taxon>
        <taxon>Marasmiineae</taxon>
        <taxon>Mycenaceae</taxon>
        <taxon>Mycena</taxon>
    </lineage>
</organism>
<dbReference type="PROSITE" id="PS50294">
    <property type="entry name" value="WD_REPEATS_REGION"/>
    <property type="match status" value="14"/>
</dbReference>
<feature type="repeat" description="WD" evidence="3">
    <location>
        <begin position="760"/>
        <end position="801"/>
    </location>
</feature>
<feature type="repeat" description="WD" evidence="3">
    <location>
        <begin position="1276"/>
        <end position="1317"/>
    </location>
</feature>
<dbReference type="PRINTS" id="PR00320">
    <property type="entry name" value="GPROTEINBRPT"/>
</dbReference>
<feature type="repeat" description="WD" evidence="3">
    <location>
        <begin position="889"/>
        <end position="930"/>
    </location>
</feature>
<dbReference type="PANTHER" id="PTHR19846:SF0">
    <property type="entry name" value="PRE-MRNA PROCESSING FACTOR 4"/>
    <property type="match status" value="1"/>
</dbReference>
<dbReference type="InterPro" id="IPR011047">
    <property type="entry name" value="Quinoprotein_ADH-like_sf"/>
</dbReference>
<reference evidence="6" key="1">
    <citation type="submission" date="2020-05" db="EMBL/GenBank/DDBJ databases">
        <title>Mycena genomes resolve the evolution of fungal bioluminescence.</title>
        <authorList>
            <person name="Tsai I.J."/>
        </authorList>
    </citation>
    <scope>NUCLEOTIDE SEQUENCE</scope>
    <source>
        <strain evidence="6">160909Yilan</strain>
    </source>
</reference>
<accession>A0A8H7D8T6</accession>
<feature type="compositionally biased region" description="Basic and acidic residues" evidence="4">
    <location>
        <begin position="7"/>
        <end position="17"/>
    </location>
</feature>
<feature type="repeat" description="WD" evidence="3">
    <location>
        <begin position="1233"/>
        <end position="1274"/>
    </location>
</feature>
<dbReference type="InterPro" id="IPR036322">
    <property type="entry name" value="WD40_repeat_dom_sf"/>
</dbReference>
<feature type="repeat" description="WD" evidence="3">
    <location>
        <begin position="1147"/>
        <end position="1188"/>
    </location>
</feature>
<name>A0A8H7D8T6_9AGAR</name>
<feature type="repeat" description="WD" evidence="3">
    <location>
        <begin position="1190"/>
        <end position="1231"/>
    </location>
</feature>
<dbReference type="GO" id="GO:0046540">
    <property type="term" value="C:U4/U6 x U5 tri-snRNP complex"/>
    <property type="evidence" value="ECO:0007669"/>
    <property type="project" value="TreeGrafter"/>
</dbReference>
<dbReference type="EMBL" id="JACAZH010000006">
    <property type="protein sequence ID" value="KAF7366489.1"/>
    <property type="molecule type" value="Genomic_DNA"/>
</dbReference>
<dbReference type="OrthoDB" id="538223at2759"/>
<dbReference type="SMART" id="SM00320">
    <property type="entry name" value="WD40"/>
    <property type="match status" value="14"/>
</dbReference>
<dbReference type="PROSITE" id="PS50082">
    <property type="entry name" value="WD_REPEATS_2"/>
    <property type="match status" value="14"/>
</dbReference>
<dbReference type="InterPro" id="IPR056884">
    <property type="entry name" value="NPHP3-like_N"/>
</dbReference>
<gene>
    <name evidence="6" type="ORF">MSAN_00906100</name>
</gene>
<dbReference type="Gene3D" id="2.130.10.10">
    <property type="entry name" value="YVTN repeat-like/Quinoprotein amine dehydrogenase"/>
    <property type="match status" value="7"/>
</dbReference>
<dbReference type="InterPro" id="IPR019775">
    <property type="entry name" value="WD40_repeat_CS"/>
</dbReference>
<dbReference type="Gene3D" id="3.40.50.300">
    <property type="entry name" value="P-loop containing nucleotide triphosphate hydrolases"/>
    <property type="match status" value="1"/>
</dbReference>
<dbReference type="PANTHER" id="PTHR19846">
    <property type="entry name" value="WD40 REPEAT PROTEIN"/>
    <property type="match status" value="1"/>
</dbReference>